<gene>
    <name evidence="6 9" type="primary">map</name>
    <name evidence="9" type="ordered locus">MMOB2560</name>
</gene>
<evidence type="ECO:0000256" key="1">
    <source>
        <dbReference type="ARBA" id="ARBA00002521"/>
    </source>
</evidence>
<feature type="domain" description="Peptidase M24" evidence="8">
    <location>
        <begin position="12"/>
        <end position="239"/>
    </location>
</feature>
<evidence type="ECO:0000256" key="6">
    <source>
        <dbReference type="HAMAP-Rule" id="MF_01974"/>
    </source>
</evidence>
<evidence type="ECO:0000259" key="8">
    <source>
        <dbReference type="Pfam" id="PF00557"/>
    </source>
</evidence>
<name>Q6KI34_MYCM1</name>
<dbReference type="CDD" id="cd01086">
    <property type="entry name" value="MetAP1"/>
    <property type="match status" value="1"/>
</dbReference>
<dbReference type="PANTHER" id="PTHR43330:SF27">
    <property type="entry name" value="METHIONINE AMINOPEPTIDASE"/>
    <property type="match status" value="1"/>
</dbReference>
<feature type="binding site" evidence="6">
    <location>
        <position position="94"/>
    </location>
    <ligand>
        <name>a divalent metal cation</name>
        <dbReference type="ChEBI" id="CHEBI:60240"/>
        <label>1</label>
    </ligand>
</feature>
<dbReference type="Gene3D" id="3.90.230.10">
    <property type="entry name" value="Creatinase/methionine aminopeptidase superfamily"/>
    <property type="match status" value="1"/>
</dbReference>
<dbReference type="PANTHER" id="PTHR43330">
    <property type="entry name" value="METHIONINE AMINOPEPTIDASE"/>
    <property type="match status" value="1"/>
</dbReference>
<dbReference type="GO" id="GO:0004239">
    <property type="term" value="F:initiator methionyl aminopeptidase activity"/>
    <property type="evidence" value="ECO:0007669"/>
    <property type="project" value="UniProtKB-UniRule"/>
</dbReference>
<dbReference type="Pfam" id="PF00557">
    <property type="entry name" value="Peptidase_M24"/>
    <property type="match status" value="1"/>
</dbReference>
<reference evidence="9 10" key="1">
    <citation type="journal article" date="2004" name="Genome Res.">
        <title>The complete genome and proteome of Mycoplasma mobile.</title>
        <authorList>
            <person name="Jaffe J.D."/>
            <person name="Stange-Thomann N."/>
            <person name="Smith C."/>
            <person name="DeCaprio D."/>
            <person name="Fisher S."/>
            <person name="Butler J."/>
            <person name="Calvo S."/>
            <person name="Elkins T."/>
            <person name="FitzGerald M.G."/>
            <person name="Hafez N."/>
            <person name="Kodira C.D."/>
            <person name="Major J."/>
            <person name="Wang S."/>
            <person name="Wilkinson J."/>
            <person name="Nicol R."/>
            <person name="Nusbaum C."/>
            <person name="Birren B."/>
            <person name="Berg H.C."/>
            <person name="Church G.M."/>
        </authorList>
    </citation>
    <scope>NUCLEOTIDE SEQUENCE [LARGE SCALE GENOMIC DNA]</scope>
    <source>
        <strain evidence="10">ATCC 43663 / 163K / NCTC 11711</strain>
    </source>
</reference>
<organism evidence="9 10">
    <name type="scientific">Mycoplasma mobile (strain ATCC 43663 / 163K / NCTC 11711)</name>
    <name type="common">Mesomycoplasma mobile</name>
    <dbReference type="NCBI Taxonomy" id="267748"/>
    <lineage>
        <taxon>Bacteria</taxon>
        <taxon>Bacillati</taxon>
        <taxon>Mycoplasmatota</taxon>
        <taxon>Mycoplasmoidales</taxon>
        <taxon>Metamycoplasmataceae</taxon>
        <taxon>Mesomycoplasma</taxon>
    </lineage>
</organism>
<dbReference type="GO" id="GO:0046872">
    <property type="term" value="F:metal ion binding"/>
    <property type="evidence" value="ECO:0007669"/>
    <property type="project" value="UniProtKB-UniRule"/>
</dbReference>
<comment type="function">
    <text evidence="1 6">Removes the N-terminal methionine from nascent proteins. The N-terminal methionine is often cleaved when the second residue in the primary sequence is small and uncharged (Met-Ala-, Cys, Gly, Pro, Ser, Thr, or Val). Requires deformylation of the N(alpha)-formylated initiator methionine before it can be hydrolyzed.</text>
</comment>
<keyword evidence="10" id="KW-1185">Reference proteome</keyword>
<dbReference type="OrthoDB" id="9802055at2"/>
<keyword evidence="4 6" id="KW-0479">Metal-binding</keyword>
<proteinExistence type="inferred from homology"/>
<dbReference type="InterPro" id="IPR000994">
    <property type="entry name" value="Pept_M24"/>
</dbReference>
<protein>
    <recommendedName>
        <fullName evidence="6 7">Methionine aminopeptidase</fullName>
        <shortName evidence="6">MAP</shortName>
        <shortName evidence="6">MetAP</shortName>
        <ecNumber evidence="6 7">3.4.11.18</ecNumber>
    </recommendedName>
    <alternativeName>
        <fullName evidence="6">Peptidase M</fullName>
    </alternativeName>
</protein>
<dbReference type="InterPro" id="IPR002467">
    <property type="entry name" value="Pept_M24A_MAP1"/>
</dbReference>
<keyword evidence="5 6" id="KW-0378">Hydrolase</keyword>
<dbReference type="GO" id="GO:0006508">
    <property type="term" value="P:proteolysis"/>
    <property type="evidence" value="ECO:0007669"/>
    <property type="project" value="UniProtKB-KW"/>
</dbReference>
<feature type="binding site" evidence="6">
    <location>
        <position position="202"/>
    </location>
    <ligand>
        <name>a divalent metal cation</name>
        <dbReference type="ChEBI" id="CHEBI:60240"/>
        <label>2</label>
        <note>catalytic</note>
    </ligand>
</feature>
<evidence type="ECO:0000256" key="5">
    <source>
        <dbReference type="ARBA" id="ARBA00022801"/>
    </source>
</evidence>
<dbReference type="STRING" id="267748.MMOB2560"/>
<dbReference type="AlphaFoldDB" id="Q6KI34"/>
<feature type="binding site" evidence="6">
    <location>
        <position position="105"/>
    </location>
    <ligand>
        <name>a divalent metal cation</name>
        <dbReference type="ChEBI" id="CHEBI:60240"/>
        <label>1</label>
    </ligand>
</feature>
<dbReference type="SUPFAM" id="SSF55920">
    <property type="entry name" value="Creatinase/aminopeptidase"/>
    <property type="match status" value="1"/>
</dbReference>
<evidence type="ECO:0000313" key="9">
    <source>
        <dbReference type="EMBL" id="AAT27742.1"/>
    </source>
</evidence>
<dbReference type="EC" id="3.4.11.18" evidence="6 7"/>
<dbReference type="NCBIfam" id="TIGR00500">
    <property type="entry name" value="met_pdase_I"/>
    <property type="match status" value="1"/>
</dbReference>
<evidence type="ECO:0000256" key="7">
    <source>
        <dbReference type="RuleBase" id="RU003653"/>
    </source>
</evidence>
<keyword evidence="2 6" id="KW-0031">Aminopeptidase</keyword>
<feature type="binding site" evidence="6">
    <location>
        <position position="169"/>
    </location>
    <ligand>
        <name>a divalent metal cation</name>
        <dbReference type="ChEBI" id="CHEBI:60240"/>
        <label>2</label>
        <note>catalytic</note>
    </ligand>
</feature>
<feature type="binding site" evidence="6">
    <location>
        <position position="105"/>
    </location>
    <ligand>
        <name>a divalent metal cation</name>
        <dbReference type="ChEBI" id="CHEBI:60240"/>
        <label>2</label>
        <note>catalytic</note>
    </ligand>
</feature>
<dbReference type="PRINTS" id="PR00599">
    <property type="entry name" value="MAPEPTIDASE"/>
</dbReference>
<sequence>MIKIKNQQEILKIRKSCKILAEIKEIIYNLVRPGISLKELDQVAFEEILKRKVKPAFLGYHGFPNSTCLSVNEELIHGIPSNYILKEGDLLKVDMGIIYDSYYSDSAFTISVGTQTNTENNYLINAAKEAFYEGIKAIKPGSRIGDIEDAIGRYLAKNNLYTPDEFSGHGIGKNLHEDPIVANKGKKNKGPLLKDGMVICIEPMIMQDNNDLYIKDDGWTVVCKSGKKSSHYEHTVLIENGKAIILTEGI</sequence>
<keyword evidence="3 6" id="KW-0645">Protease</keyword>
<feature type="binding site" evidence="6">
    <location>
        <position position="77"/>
    </location>
    <ligand>
        <name>substrate</name>
    </ligand>
</feature>
<comment type="catalytic activity">
    <reaction evidence="6 7">
        <text>Release of N-terminal amino acids, preferentially methionine, from peptides and arylamides.</text>
        <dbReference type="EC" id="3.4.11.18"/>
    </reaction>
</comment>
<comment type="similarity">
    <text evidence="6">Belongs to the peptidase M24A family. Methionine aminopeptidase type 1 subfamily.</text>
</comment>
<dbReference type="GO" id="GO:0070006">
    <property type="term" value="F:metalloaminopeptidase activity"/>
    <property type="evidence" value="ECO:0007669"/>
    <property type="project" value="UniProtKB-UniRule"/>
</dbReference>
<dbReference type="Proteomes" id="UP000009072">
    <property type="component" value="Chromosome"/>
</dbReference>
<dbReference type="KEGG" id="mmo:MMOB2560"/>
<dbReference type="EMBL" id="AE017308">
    <property type="protein sequence ID" value="AAT27742.1"/>
    <property type="molecule type" value="Genomic_DNA"/>
</dbReference>
<evidence type="ECO:0000313" key="10">
    <source>
        <dbReference type="Proteomes" id="UP000009072"/>
    </source>
</evidence>
<comment type="cofactor">
    <cofactor evidence="6">
        <name>Co(2+)</name>
        <dbReference type="ChEBI" id="CHEBI:48828"/>
    </cofactor>
    <cofactor evidence="6">
        <name>Zn(2+)</name>
        <dbReference type="ChEBI" id="CHEBI:29105"/>
    </cofactor>
    <cofactor evidence="6">
        <name>Mn(2+)</name>
        <dbReference type="ChEBI" id="CHEBI:29035"/>
    </cofactor>
    <cofactor evidence="6">
        <name>Fe(2+)</name>
        <dbReference type="ChEBI" id="CHEBI:29033"/>
    </cofactor>
    <text evidence="6">Binds 2 divalent metal cations per subunit. Has a high-affinity and a low affinity metal-binding site. The true nature of the physiological cofactor is under debate. The enzyme is active with cobalt, zinc, manganese or divalent iron ions. Most likely, methionine aminopeptidases function as mononuclear Fe(2+)-metalloproteases under physiological conditions, and the catalytically relevant metal-binding site has been assigned to the histidine-containing high-affinity site.</text>
</comment>
<comment type="subunit">
    <text evidence="6">Monomer.</text>
</comment>
<feature type="binding site" evidence="6">
    <location>
        <position position="233"/>
    </location>
    <ligand>
        <name>a divalent metal cation</name>
        <dbReference type="ChEBI" id="CHEBI:60240"/>
        <label>1</label>
    </ligand>
</feature>
<dbReference type="eggNOG" id="COG0024">
    <property type="taxonomic scope" value="Bacteria"/>
</dbReference>
<dbReference type="RefSeq" id="WP_011264776.1">
    <property type="nucleotide sequence ID" value="NC_006908.1"/>
</dbReference>
<evidence type="ECO:0000256" key="3">
    <source>
        <dbReference type="ARBA" id="ARBA00022670"/>
    </source>
</evidence>
<dbReference type="InterPro" id="IPR001714">
    <property type="entry name" value="Pept_M24_MAP"/>
</dbReference>
<evidence type="ECO:0000256" key="4">
    <source>
        <dbReference type="ARBA" id="ARBA00022723"/>
    </source>
</evidence>
<evidence type="ECO:0000256" key="2">
    <source>
        <dbReference type="ARBA" id="ARBA00022438"/>
    </source>
</evidence>
<feature type="binding site" evidence="6">
    <location>
        <position position="176"/>
    </location>
    <ligand>
        <name>substrate</name>
    </ligand>
</feature>
<dbReference type="GO" id="GO:0005829">
    <property type="term" value="C:cytosol"/>
    <property type="evidence" value="ECO:0007669"/>
    <property type="project" value="TreeGrafter"/>
</dbReference>
<feature type="binding site" evidence="6">
    <location>
        <position position="233"/>
    </location>
    <ligand>
        <name>a divalent metal cation</name>
        <dbReference type="ChEBI" id="CHEBI:60240"/>
        <label>2</label>
        <note>catalytic</note>
    </ligand>
</feature>
<dbReference type="HAMAP" id="MF_01974">
    <property type="entry name" value="MetAP_1"/>
    <property type="match status" value="1"/>
</dbReference>
<dbReference type="InterPro" id="IPR036005">
    <property type="entry name" value="Creatinase/aminopeptidase-like"/>
</dbReference>
<accession>Q6KI34</accession>
<dbReference type="HOGENOM" id="CLU_015857_0_1_14"/>